<dbReference type="Gene3D" id="1.10.10.10">
    <property type="entry name" value="Winged helix-like DNA-binding domain superfamily/Winged helix DNA-binding domain"/>
    <property type="match status" value="1"/>
</dbReference>
<feature type="domain" description="O-methyltransferase dimerisation" evidence="1">
    <location>
        <begin position="20"/>
        <end position="108"/>
    </location>
</feature>
<dbReference type="InterPro" id="IPR016461">
    <property type="entry name" value="COMT-like"/>
</dbReference>
<dbReference type="Proteomes" id="UP001174677">
    <property type="component" value="Unassembled WGS sequence"/>
</dbReference>
<dbReference type="PANTHER" id="PTHR11746">
    <property type="entry name" value="O-METHYLTRANSFERASE"/>
    <property type="match status" value="1"/>
</dbReference>
<dbReference type="SUPFAM" id="SSF46785">
    <property type="entry name" value="Winged helix' DNA-binding domain"/>
    <property type="match status" value="1"/>
</dbReference>
<dbReference type="Pfam" id="PF08100">
    <property type="entry name" value="Dimerisation"/>
    <property type="match status" value="1"/>
</dbReference>
<keyword evidence="3" id="KW-1185">Reference proteome</keyword>
<evidence type="ECO:0000313" key="2">
    <source>
        <dbReference type="EMBL" id="KAJ9128846.1"/>
    </source>
</evidence>
<sequence>MERQEIGFTEDMLRGQATIWQYIFGFVDGMALKCVLQLGIPDIINSNGRPMTLSAIAKAINHPHSLDTDHLSRVMALLVRKGIFSSSPAPDGGDTLYGLTNSSMWLLSNSEMSLAPFLLLQHHPWTLESWHYITDVVKAGGKGFTKSHNGQDFFKVAPANPEFSNLFNKAMAGASKIIVEAVKTSYKEGN</sequence>
<dbReference type="EMBL" id="JARPOI010000367">
    <property type="protein sequence ID" value="KAJ9128846.1"/>
    <property type="molecule type" value="Genomic_DNA"/>
</dbReference>
<evidence type="ECO:0000259" key="1">
    <source>
        <dbReference type="Pfam" id="PF08100"/>
    </source>
</evidence>
<organism evidence="2 3">
    <name type="scientific">Hevea brasiliensis</name>
    <name type="common">Para rubber tree</name>
    <name type="synonym">Siphonia brasiliensis</name>
    <dbReference type="NCBI Taxonomy" id="3981"/>
    <lineage>
        <taxon>Eukaryota</taxon>
        <taxon>Viridiplantae</taxon>
        <taxon>Streptophyta</taxon>
        <taxon>Embryophyta</taxon>
        <taxon>Tracheophyta</taxon>
        <taxon>Spermatophyta</taxon>
        <taxon>Magnoliopsida</taxon>
        <taxon>eudicotyledons</taxon>
        <taxon>Gunneridae</taxon>
        <taxon>Pentapetalae</taxon>
        <taxon>rosids</taxon>
        <taxon>fabids</taxon>
        <taxon>Malpighiales</taxon>
        <taxon>Euphorbiaceae</taxon>
        <taxon>Crotonoideae</taxon>
        <taxon>Micrandreae</taxon>
        <taxon>Hevea</taxon>
    </lineage>
</organism>
<proteinExistence type="predicted"/>
<accession>A0ABQ9K9R7</accession>
<protein>
    <recommendedName>
        <fullName evidence="1">O-methyltransferase dimerisation domain-containing protein</fullName>
    </recommendedName>
</protein>
<dbReference type="InterPro" id="IPR012967">
    <property type="entry name" value="COMT_dimerisation"/>
</dbReference>
<dbReference type="SUPFAM" id="SSF53335">
    <property type="entry name" value="S-adenosyl-L-methionine-dependent methyltransferases"/>
    <property type="match status" value="1"/>
</dbReference>
<dbReference type="InterPro" id="IPR029063">
    <property type="entry name" value="SAM-dependent_MTases_sf"/>
</dbReference>
<evidence type="ECO:0000313" key="3">
    <source>
        <dbReference type="Proteomes" id="UP001174677"/>
    </source>
</evidence>
<dbReference type="InterPro" id="IPR036388">
    <property type="entry name" value="WH-like_DNA-bd_sf"/>
</dbReference>
<name>A0ABQ9K9R7_HEVBR</name>
<reference evidence="2 3" key="1">
    <citation type="journal article" date="2023" name="Plant Biotechnol. J.">
        <title>Chromosome-level wild Hevea brasiliensis genome provides new tools for genomic-assisted breeding and valuable loci to elevate rubber yield.</title>
        <authorList>
            <person name="Cheng H."/>
            <person name="Song X."/>
            <person name="Hu Y."/>
            <person name="Wu T."/>
            <person name="Yang Q."/>
            <person name="An Z."/>
            <person name="Feng S."/>
            <person name="Deng Z."/>
            <person name="Wu W."/>
            <person name="Zeng X."/>
            <person name="Tu M."/>
            <person name="Wang X."/>
            <person name="Huang H."/>
        </authorList>
    </citation>
    <scope>NUCLEOTIDE SEQUENCE [LARGE SCALE GENOMIC DNA]</scope>
    <source>
        <strain evidence="2">MT/VB/25A 57/8</strain>
    </source>
</reference>
<dbReference type="PROSITE" id="PS51683">
    <property type="entry name" value="SAM_OMT_II"/>
    <property type="match status" value="1"/>
</dbReference>
<gene>
    <name evidence="2" type="ORF">P3X46_034414</name>
</gene>
<comment type="caution">
    <text evidence="2">The sequence shown here is derived from an EMBL/GenBank/DDBJ whole genome shotgun (WGS) entry which is preliminary data.</text>
</comment>
<dbReference type="Gene3D" id="3.40.50.150">
    <property type="entry name" value="Vaccinia Virus protein VP39"/>
    <property type="match status" value="1"/>
</dbReference>
<dbReference type="InterPro" id="IPR036390">
    <property type="entry name" value="WH_DNA-bd_sf"/>
</dbReference>